<gene>
    <name evidence="1" type="ORF">DPMN_061214</name>
</gene>
<dbReference type="AlphaFoldDB" id="A0A9D4C7D1"/>
<comment type="caution">
    <text evidence="1">The sequence shown here is derived from an EMBL/GenBank/DDBJ whole genome shotgun (WGS) entry which is preliminary data.</text>
</comment>
<dbReference type="EMBL" id="JAIWYP010000013">
    <property type="protein sequence ID" value="KAH3718410.1"/>
    <property type="molecule type" value="Genomic_DNA"/>
</dbReference>
<reference evidence="1" key="1">
    <citation type="journal article" date="2019" name="bioRxiv">
        <title>The Genome of the Zebra Mussel, Dreissena polymorpha: A Resource for Invasive Species Research.</title>
        <authorList>
            <person name="McCartney M.A."/>
            <person name="Auch B."/>
            <person name="Kono T."/>
            <person name="Mallez S."/>
            <person name="Zhang Y."/>
            <person name="Obille A."/>
            <person name="Becker A."/>
            <person name="Abrahante J.E."/>
            <person name="Garbe J."/>
            <person name="Badalamenti J.P."/>
            <person name="Herman A."/>
            <person name="Mangelson H."/>
            <person name="Liachko I."/>
            <person name="Sullivan S."/>
            <person name="Sone E.D."/>
            <person name="Koren S."/>
            <person name="Silverstein K.A.T."/>
            <person name="Beckman K.B."/>
            <person name="Gohl D.M."/>
        </authorList>
    </citation>
    <scope>NUCLEOTIDE SEQUENCE</scope>
    <source>
        <strain evidence="1">Duluth1</strain>
        <tissue evidence="1">Whole animal</tissue>
    </source>
</reference>
<evidence type="ECO:0000313" key="2">
    <source>
        <dbReference type="Proteomes" id="UP000828390"/>
    </source>
</evidence>
<keyword evidence="2" id="KW-1185">Reference proteome</keyword>
<protein>
    <submittedName>
        <fullName evidence="1">Uncharacterized protein</fullName>
    </submittedName>
</protein>
<organism evidence="1 2">
    <name type="scientific">Dreissena polymorpha</name>
    <name type="common">Zebra mussel</name>
    <name type="synonym">Mytilus polymorpha</name>
    <dbReference type="NCBI Taxonomy" id="45954"/>
    <lineage>
        <taxon>Eukaryota</taxon>
        <taxon>Metazoa</taxon>
        <taxon>Spiralia</taxon>
        <taxon>Lophotrochozoa</taxon>
        <taxon>Mollusca</taxon>
        <taxon>Bivalvia</taxon>
        <taxon>Autobranchia</taxon>
        <taxon>Heteroconchia</taxon>
        <taxon>Euheterodonta</taxon>
        <taxon>Imparidentia</taxon>
        <taxon>Neoheterodontei</taxon>
        <taxon>Myida</taxon>
        <taxon>Dreissenoidea</taxon>
        <taxon>Dreissenidae</taxon>
        <taxon>Dreissena</taxon>
    </lineage>
</organism>
<reference evidence="1" key="2">
    <citation type="submission" date="2020-11" db="EMBL/GenBank/DDBJ databases">
        <authorList>
            <person name="McCartney M.A."/>
            <person name="Auch B."/>
            <person name="Kono T."/>
            <person name="Mallez S."/>
            <person name="Becker A."/>
            <person name="Gohl D.M."/>
            <person name="Silverstein K.A.T."/>
            <person name="Koren S."/>
            <person name="Bechman K.B."/>
            <person name="Herman A."/>
            <person name="Abrahante J.E."/>
            <person name="Garbe J."/>
        </authorList>
    </citation>
    <scope>NUCLEOTIDE SEQUENCE</scope>
    <source>
        <strain evidence="1">Duluth1</strain>
        <tissue evidence="1">Whole animal</tissue>
    </source>
</reference>
<sequence>MISELVKGPPPDLPHLSGRIQSILETLKKLQNNWTTNMQVLEASFNKQLHEIRETSQKMIAILDEMEKIFMIELADKMTSLNASLQTDLVNSSMLQNELKRLSEAIHDTVQSADKGKAELAYIASKKGAVLIQKSETYLKEKYVEVKRILPFQANTDVQQYLSKLSGLARIVLSKRVFTGLDSPEQVFILKGMSTSREVLEDAELEEDENHIELTFSFTPEDKKINDKDFPLQF</sequence>
<name>A0A9D4C7D1_DREPO</name>
<accession>A0A9D4C7D1</accession>
<dbReference type="Proteomes" id="UP000828390">
    <property type="component" value="Unassembled WGS sequence"/>
</dbReference>
<evidence type="ECO:0000313" key="1">
    <source>
        <dbReference type="EMBL" id="KAH3718410.1"/>
    </source>
</evidence>
<proteinExistence type="predicted"/>